<dbReference type="SUPFAM" id="SSF51905">
    <property type="entry name" value="FAD/NAD(P)-binding domain"/>
    <property type="match status" value="1"/>
</dbReference>
<feature type="domain" description="FAD dependent oxidoreductase" evidence="2">
    <location>
        <begin position="6"/>
        <end position="98"/>
    </location>
</feature>
<feature type="non-terminal residue" evidence="3">
    <location>
        <position position="101"/>
    </location>
</feature>
<reference evidence="3" key="1">
    <citation type="journal article" date="2014" name="Front. Microbiol.">
        <title>High frequency of phylogenetically diverse reductive dehalogenase-homologous genes in deep subseafloor sedimentary metagenomes.</title>
        <authorList>
            <person name="Kawai M."/>
            <person name="Futagami T."/>
            <person name="Toyoda A."/>
            <person name="Takaki Y."/>
            <person name="Nishi S."/>
            <person name="Hori S."/>
            <person name="Arai W."/>
            <person name="Tsubouchi T."/>
            <person name="Morono Y."/>
            <person name="Uchiyama I."/>
            <person name="Ito T."/>
            <person name="Fujiyama A."/>
            <person name="Inagaki F."/>
            <person name="Takami H."/>
        </authorList>
    </citation>
    <scope>NUCLEOTIDE SEQUENCE</scope>
    <source>
        <strain evidence="3">Expedition CK06-06</strain>
    </source>
</reference>
<dbReference type="GO" id="GO:0016491">
    <property type="term" value="F:oxidoreductase activity"/>
    <property type="evidence" value="ECO:0007669"/>
    <property type="project" value="UniProtKB-KW"/>
</dbReference>
<dbReference type="Gene3D" id="3.50.50.60">
    <property type="entry name" value="FAD/NAD(P)-binding domain"/>
    <property type="match status" value="1"/>
</dbReference>
<dbReference type="PANTHER" id="PTHR13847:SF287">
    <property type="entry name" value="FAD-DEPENDENT OXIDOREDUCTASE DOMAIN-CONTAINING PROTEIN 1"/>
    <property type="match status" value="1"/>
</dbReference>
<dbReference type="InterPro" id="IPR006076">
    <property type="entry name" value="FAD-dep_OxRdtase"/>
</dbReference>
<protein>
    <recommendedName>
        <fullName evidence="2">FAD dependent oxidoreductase domain-containing protein</fullName>
    </recommendedName>
</protein>
<proteinExistence type="predicted"/>
<dbReference type="PANTHER" id="PTHR13847">
    <property type="entry name" value="SARCOSINE DEHYDROGENASE-RELATED"/>
    <property type="match status" value="1"/>
</dbReference>
<keyword evidence="1" id="KW-0560">Oxidoreductase</keyword>
<sequence length="101" mass="11230">MTERADCVIIGGGIIGASIAYHLTRLDCSNIILLEKDYLASKATGVCPGGIRQQWSTETACLYARESVRFFENLSEELEPEFPLPFLQTGYLFLAHQESTL</sequence>
<evidence type="ECO:0000313" key="3">
    <source>
        <dbReference type="EMBL" id="GAG13085.1"/>
    </source>
</evidence>
<dbReference type="EMBL" id="BARS01020984">
    <property type="protein sequence ID" value="GAG13085.1"/>
    <property type="molecule type" value="Genomic_DNA"/>
</dbReference>
<dbReference type="Gene3D" id="3.30.9.10">
    <property type="entry name" value="D-Amino Acid Oxidase, subunit A, domain 2"/>
    <property type="match status" value="1"/>
</dbReference>
<accession>X0V4Q8</accession>
<evidence type="ECO:0000259" key="2">
    <source>
        <dbReference type="Pfam" id="PF01266"/>
    </source>
</evidence>
<dbReference type="GO" id="GO:0005737">
    <property type="term" value="C:cytoplasm"/>
    <property type="evidence" value="ECO:0007669"/>
    <property type="project" value="TreeGrafter"/>
</dbReference>
<organism evidence="3">
    <name type="scientific">marine sediment metagenome</name>
    <dbReference type="NCBI Taxonomy" id="412755"/>
    <lineage>
        <taxon>unclassified sequences</taxon>
        <taxon>metagenomes</taxon>
        <taxon>ecological metagenomes</taxon>
    </lineage>
</organism>
<name>X0V4Q8_9ZZZZ</name>
<gene>
    <name evidence="3" type="ORF">S01H1_33775</name>
</gene>
<dbReference type="Pfam" id="PF01266">
    <property type="entry name" value="DAO"/>
    <property type="match status" value="1"/>
</dbReference>
<comment type="caution">
    <text evidence="3">The sequence shown here is derived from an EMBL/GenBank/DDBJ whole genome shotgun (WGS) entry which is preliminary data.</text>
</comment>
<dbReference type="AlphaFoldDB" id="X0V4Q8"/>
<evidence type="ECO:0000256" key="1">
    <source>
        <dbReference type="ARBA" id="ARBA00023002"/>
    </source>
</evidence>
<dbReference type="InterPro" id="IPR036188">
    <property type="entry name" value="FAD/NAD-bd_sf"/>
</dbReference>